<organism evidence="3 4">
    <name type="scientific">Hungatella hathewayi WAL-18680</name>
    <dbReference type="NCBI Taxonomy" id="742737"/>
    <lineage>
        <taxon>Bacteria</taxon>
        <taxon>Bacillati</taxon>
        <taxon>Bacillota</taxon>
        <taxon>Clostridia</taxon>
        <taxon>Lachnospirales</taxon>
        <taxon>Lachnospiraceae</taxon>
        <taxon>Hungatella</taxon>
    </lineage>
</organism>
<name>G5IKW3_9FIRM</name>
<accession>G5IKW3</accession>
<dbReference type="HOGENOM" id="CLU_020211_14_0_9"/>
<gene>
    <name evidence="3" type="ORF">HMPREF9473_04141</name>
</gene>
<feature type="transmembrane region" description="Helical" evidence="1">
    <location>
        <begin position="6"/>
        <end position="24"/>
    </location>
</feature>
<sequence length="432" mass="49207">MNDNACAVFLNLINLAVRMMPIFLCLEPRQKNRENIAAVSVYLWVVMISMQSLFHMNETQFLLFSGVFSCLFFLVLLIFFDGSLLKKAFLYLSAWLLAALSNSLNAFAAWVLRGAGNLTSLQVGVIVSFLSACSVYLFVRFWLKEVTERLFAQLTSRSCLLLLGYPAAALAIILYGTSTIFSPAVLAVRGFQDIIFYLALCVMILILYVMILSSTAGIVTRRKTEEELSFARKLIDSQRERYNQMLEHMEQVRIIRHDFRHHIHALEHMDLDAQKQYLAYLHREMEETAEEYFCENRAVNGLLQESAAKCRQNGIDFQTELDISSHIPIDDLTLCIVTGNLINNAIEACLKLPSARHISFRARWLENHLLLLVENTYNGHLHLDHETFLSTKPDGGLGLLSVRRILNQPGDEFDIDYNDTMFTAMVKIGVRG</sequence>
<dbReference type="InterPro" id="IPR036890">
    <property type="entry name" value="HATPase_C_sf"/>
</dbReference>
<keyword evidence="1" id="KW-1133">Transmembrane helix</keyword>
<dbReference type="SUPFAM" id="SSF55874">
    <property type="entry name" value="ATPase domain of HSP90 chaperone/DNA topoisomerase II/histidine kinase"/>
    <property type="match status" value="1"/>
</dbReference>
<proteinExistence type="predicted"/>
<feature type="transmembrane region" description="Helical" evidence="1">
    <location>
        <begin position="60"/>
        <end position="80"/>
    </location>
</feature>
<evidence type="ECO:0000259" key="2">
    <source>
        <dbReference type="Pfam" id="PF14501"/>
    </source>
</evidence>
<dbReference type="AlphaFoldDB" id="G5IKW3"/>
<feature type="domain" description="Sensor histidine kinase NatK-like C-terminal" evidence="2">
    <location>
        <begin position="332"/>
        <end position="428"/>
    </location>
</feature>
<protein>
    <recommendedName>
        <fullName evidence="2">Sensor histidine kinase NatK-like C-terminal domain-containing protein</fullName>
    </recommendedName>
</protein>
<dbReference type="PATRIC" id="fig|742737.3.peg.4128"/>
<dbReference type="Pfam" id="PF14501">
    <property type="entry name" value="HATPase_c_5"/>
    <property type="match status" value="1"/>
</dbReference>
<dbReference type="OrthoDB" id="3173688at2"/>
<dbReference type="CDD" id="cd16935">
    <property type="entry name" value="HATPase_AgrC-ComD-like"/>
    <property type="match status" value="1"/>
</dbReference>
<keyword evidence="1" id="KW-0812">Transmembrane</keyword>
<feature type="transmembrane region" description="Helical" evidence="1">
    <location>
        <begin position="89"/>
        <end position="112"/>
    </location>
</feature>
<keyword evidence="4" id="KW-1185">Reference proteome</keyword>
<dbReference type="Gene3D" id="3.30.565.10">
    <property type="entry name" value="Histidine kinase-like ATPase, C-terminal domain"/>
    <property type="match status" value="1"/>
</dbReference>
<dbReference type="PANTHER" id="PTHR40448">
    <property type="entry name" value="TWO-COMPONENT SENSOR HISTIDINE KINASE"/>
    <property type="match status" value="1"/>
</dbReference>
<dbReference type="RefSeq" id="WP_006782132.1">
    <property type="nucleotide sequence ID" value="NZ_CP040506.1"/>
</dbReference>
<comment type="caution">
    <text evidence="3">The sequence shown here is derived from an EMBL/GenBank/DDBJ whole genome shotgun (WGS) entry which is preliminary data.</text>
</comment>
<evidence type="ECO:0000313" key="3">
    <source>
        <dbReference type="EMBL" id="EHI57899.1"/>
    </source>
</evidence>
<feature type="transmembrane region" description="Helical" evidence="1">
    <location>
        <begin position="160"/>
        <end position="182"/>
    </location>
</feature>
<evidence type="ECO:0000313" key="4">
    <source>
        <dbReference type="Proteomes" id="UP000005384"/>
    </source>
</evidence>
<dbReference type="PANTHER" id="PTHR40448:SF1">
    <property type="entry name" value="TWO-COMPONENT SENSOR HISTIDINE KINASE"/>
    <property type="match status" value="1"/>
</dbReference>
<dbReference type="EMBL" id="ADLN01000115">
    <property type="protein sequence ID" value="EHI57899.1"/>
    <property type="molecule type" value="Genomic_DNA"/>
</dbReference>
<feature type="transmembrane region" description="Helical" evidence="1">
    <location>
        <begin position="36"/>
        <end position="54"/>
    </location>
</feature>
<dbReference type="GO" id="GO:0042802">
    <property type="term" value="F:identical protein binding"/>
    <property type="evidence" value="ECO:0007669"/>
    <property type="project" value="TreeGrafter"/>
</dbReference>
<reference evidence="3 4" key="1">
    <citation type="submission" date="2011-08" db="EMBL/GenBank/DDBJ databases">
        <title>The Genome Sequence of Clostridium hathewayi WAL-18680.</title>
        <authorList>
            <consortium name="The Broad Institute Genome Sequencing Platform"/>
            <person name="Earl A."/>
            <person name="Ward D."/>
            <person name="Feldgarden M."/>
            <person name="Gevers D."/>
            <person name="Finegold S.M."/>
            <person name="Summanen P.H."/>
            <person name="Molitoris D.R."/>
            <person name="Song M."/>
            <person name="Daigneault M."/>
            <person name="Allen-Vercoe E."/>
            <person name="Young S.K."/>
            <person name="Zeng Q."/>
            <person name="Gargeya S."/>
            <person name="Fitzgerald M."/>
            <person name="Haas B."/>
            <person name="Abouelleil A."/>
            <person name="Alvarado L."/>
            <person name="Arachchi H.M."/>
            <person name="Berlin A."/>
            <person name="Brown A."/>
            <person name="Chapman S.B."/>
            <person name="Chen Z."/>
            <person name="Dunbar C."/>
            <person name="Freedman E."/>
            <person name="Gearin G."/>
            <person name="Gellesch M."/>
            <person name="Goldberg J."/>
            <person name="Griggs A."/>
            <person name="Gujja S."/>
            <person name="Heiman D."/>
            <person name="Howarth C."/>
            <person name="Larson L."/>
            <person name="Lui A."/>
            <person name="MacDonald P.J.P."/>
            <person name="Montmayeur A."/>
            <person name="Murphy C."/>
            <person name="Neiman D."/>
            <person name="Pearson M."/>
            <person name="Priest M."/>
            <person name="Roberts A."/>
            <person name="Saif S."/>
            <person name="Shea T."/>
            <person name="Shenoy N."/>
            <person name="Sisk P."/>
            <person name="Stolte C."/>
            <person name="Sykes S."/>
            <person name="Wortman J."/>
            <person name="Nusbaum C."/>
            <person name="Birren B."/>
        </authorList>
    </citation>
    <scope>NUCLEOTIDE SEQUENCE [LARGE SCALE GENOMIC DNA]</scope>
    <source>
        <strain evidence="3 4">WAL-18680</strain>
    </source>
</reference>
<evidence type="ECO:0000256" key="1">
    <source>
        <dbReference type="SAM" id="Phobius"/>
    </source>
</evidence>
<dbReference type="InterPro" id="IPR032834">
    <property type="entry name" value="NatK-like_C"/>
</dbReference>
<feature type="transmembrane region" description="Helical" evidence="1">
    <location>
        <begin position="118"/>
        <end position="139"/>
    </location>
</feature>
<feature type="transmembrane region" description="Helical" evidence="1">
    <location>
        <begin position="194"/>
        <end position="219"/>
    </location>
</feature>
<keyword evidence="1" id="KW-0472">Membrane</keyword>
<dbReference type="Proteomes" id="UP000005384">
    <property type="component" value="Unassembled WGS sequence"/>
</dbReference>